<proteinExistence type="predicted"/>
<evidence type="ECO:0000256" key="1">
    <source>
        <dbReference type="SAM" id="MobiDB-lite"/>
    </source>
</evidence>
<comment type="caution">
    <text evidence="2">The sequence shown here is derived from an EMBL/GenBank/DDBJ whole genome shotgun (WGS) entry which is preliminary data.</text>
</comment>
<gene>
    <name evidence="2" type="ORF">Cgig2_015909</name>
</gene>
<keyword evidence="3" id="KW-1185">Reference proteome</keyword>
<accession>A0A9Q1JMB6</accession>
<name>A0A9Q1JMB6_9CARY</name>
<evidence type="ECO:0000313" key="3">
    <source>
        <dbReference type="Proteomes" id="UP001153076"/>
    </source>
</evidence>
<evidence type="ECO:0000313" key="2">
    <source>
        <dbReference type="EMBL" id="KAJ8424175.1"/>
    </source>
</evidence>
<dbReference type="Proteomes" id="UP001153076">
    <property type="component" value="Unassembled WGS sequence"/>
</dbReference>
<dbReference type="AlphaFoldDB" id="A0A9Q1JMB6"/>
<dbReference type="EMBL" id="JAKOGI010001751">
    <property type="protein sequence ID" value="KAJ8424175.1"/>
    <property type="molecule type" value="Genomic_DNA"/>
</dbReference>
<organism evidence="2 3">
    <name type="scientific">Carnegiea gigantea</name>
    <dbReference type="NCBI Taxonomy" id="171969"/>
    <lineage>
        <taxon>Eukaryota</taxon>
        <taxon>Viridiplantae</taxon>
        <taxon>Streptophyta</taxon>
        <taxon>Embryophyta</taxon>
        <taxon>Tracheophyta</taxon>
        <taxon>Spermatophyta</taxon>
        <taxon>Magnoliopsida</taxon>
        <taxon>eudicotyledons</taxon>
        <taxon>Gunneridae</taxon>
        <taxon>Pentapetalae</taxon>
        <taxon>Caryophyllales</taxon>
        <taxon>Cactineae</taxon>
        <taxon>Cactaceae</taxon>
        <taxon>Cactoideae</taxon>
        <taxon>Echinocereeae</taxon>
        <taxon>Carnegiea</taxon>
    </lineage>
</organism>
<feature type="region of interest" description="Disordered" evidence="1">
    <location>
        <begin position="65"/>
        <end position="101"/>
    </location>
</feature>
<feature type="compositionally biased region" description="Polar residues" evidence="1">
    <location>
        <begin position="90"/>
        <end position="101"/>
    </location>
</feature>
<reference evidence="2" key="1">
    <citation type="submission" date="2022-04" db="EMBL/GenBank/DDBJ databases">
        <title>Carnegiea gigantea Genome sequencing and assembly v2.</title>
        <authorList>
            <person name="Copetti D."/>
            <person name="Sanderson M.J."/>
            <person name="Burquez A."/>
            <person name="Wojciechowski M.F."/>
        </authorList>
    </citation>
    <scope>NUCLEOTIDE SEQUENCE</scope>
    <source>
        <strain evidence="2">SGP5-SGP5p</strain>
        <tissue evidence="2">Aerial part</tissue>
    </source>
</reference>
<sequence>MSTLRNSEASSFEEDNKANERTILGLKYCLMRLRRVRIPTFIKEMGSNYDDVPIDVDSNGEEIVEVDSRQAKRPTTAQTGSYKPHAAGSKGSSSSLNPPFTTAQANSIAEAHSNAFMQILRKRSNGGSKNSNVVIAPKLLKVQHEEDELELAAGKTKVTIFFGTQTVTTEGFAKVISMEKFG</sequence>
<dbReference type="OrthoDB" id="1710503at2759"/>
<protein>
    <submittedName>
        <fullName evidence="2">Uncharacterized protein</fullName>
    </submittedName>
</protein>